<feature type="compositionally biased region" description="Acidic residues" evidence="5">
    <location>
        <begin position="244"/>
        <end position="270"/>
    </location>
</feature>
<feature type="domain" description="RRM" evidence="6">
    <location>
        <begin position="6"/>
        <end position="86"/>
    </location>
</feature>
<sequence length="618" mass="67153">MDQITKRLHISGLTPQITASDLTSRFSSFGTVKSLDGLGKLDGLGSPRPYAYVTVESTKPQLAKCVNVLSGTTWKGAKLRVGEARPDFHERIAKENNGITKRPNENSDSPGPPRKRKRLSRGCQGRQSSDMEPITPESATKRPGWTKTPLGRLIRPMRMRPLHPLPDVVPLEKAQAKVAKKSKDAKFVKEKRKKRSAKVLTRARRRTIDPTRFGSRYLKGVLLEGSTRPFGIGQDTEMADLEGERAEEADDVGVDGGSEVESEGEDDEFNDNAVEIVVTPDDKQDDGTSSDPTPVSPPSPPLQPIPVPPHLTSSTQIPGNDIASEAAHALSLLSNIFDAEADEWGGEESLSDIDMDAIDAPTNLTTLGGARVNGGDLDDFEIVPMEKGKVEMKAKGKVAAKSREAKGKERKTNVASDAPATSPEPHNHPESASKPQPPTDSRTQMRKLKDLFAPQQESAGFSLLGNLDVDLELDDVLDFATASSAAPVRPAKPLMPASHFPPAPSTAPTTKHHPIHLDTSLPLFFPLPTSFPDPSQPASHPTSFHLKGKNAFPKDVVSAFEARGWDPLVSGFHRTESSEEIKARWEGVKVELTRGWKKRWREGVKSVKRRGGGGGYAE</sequence>
<reference evidence="7 8" key="1">
    <citation type="submission" date="2018-06" db="EMBL/GenBank/DDBJ databases">
        <title>A transcriptomic atlas of mushroom development highlights an independent origin of complex multicellularity.</title>
        <authorList>
            <consortium name="DOE Joint Genome Institute"/>
            <person name="Krizsan K."/>
            <person name="Almasi E."/>
            <person name="Merenyi Z."/>
            <person name="Sahu N."/>
            <person name="Viragh M."/>
            <person name="Koszo T."/>
            <person name="Mondo S."/>
            <person name="Kiss B."/>
            <person name="Balint B."/>
            <person name="Kues U."/>
            <person name="Barry K."/>
            <person name="Hegedus J.C."/>
            <person name="Henrissat B."/>
            <person name="Johnson J."/>
            <person name="Lipzen A."/>
            <person name="Ohm R."/>
            <person name="Nagy I."/>
            <person name="Pangilinan J."/>
            <person name="Yan J."/>
            <person name="Xiong Y."/>
            <person name="Grigoriev I.V."/>
            <person name="Hibbett D.S."/>
            <person name="Nagy L.G."/>
        </authorList>
    </citation>
    <scope>NUCLEOTIDE SEQUENCE [LARGE SCALE GENOMIC DNA]</scope>
    <source>
        <strain evidence="7 8">SZMC22713</strain>
    </source>
</reference>
<dbReference type="Pfam" id="PF00076">
    <property type="entry name" value="RRM_1"/>
    <property type="match status" value="1"/>
</dbReference>
<feature type="region of interest" description="Disordered" evidence="5">
    <location>
        <begin position="393"/>
        <end position="442"/>
    </location>
</feature>
<evidence type="ECO:0000256" key="1">
    <source>
        <dbReference type="ARBA" id="ARBA00004604"/>
    </source>
</evidence>
<dbReference type="SMART" id="SM00360">
    <property type="entry name" value="RRM"/>
    <property type="match status" value="1"/>
</dbReference>
<dbReference type="InterPro" id="IPR035979">
    <property type="entry name" value="RBD_domain_sf"/>
</dbReference>
<evidence type="ECO:0000256" key="4">
    <source>
        <dbReference type="PROSITE-ProRule" id="PRU00176"/>
    </source>
</evidence>
<dbReference type="SUPFAM" id="SSF54928">
    <property type="entry name" value="RNA-binding domain, RBD"/>
    <property type="match status" value="1"/>
</dbReference>
<dbReference type="GO" id="GO:0003723">
    <property type="term" value="F:RNA binding"/>
    <property type="evidence" value="ECO:0007669"/>
    <property type="project" value="UniProtKB-UniRule"/>
</dbReference>
<evidence type="ECO:0000313" key="7">
    <source>
        <dbReference type="EMBL" id="TDL26493.1"/>
    </source>
</evidence>
<name>A0A4Y7QFP5_9AGAM</name>
<protein>
    <recommendedName>
        <fullName evidence="6">RRM domain-containing protein</fullName>
    </recommendedName>
</protein>
<dbReference type="OrthoDB" id="21643at2759"/>
<feature type="compositionally biased region" description="Basic and acidic residues" evidence="5">
    <location>
        <begin position="401"/>
        <end position="412"/>
    </location>
</feature>
<dbReference type="PANTHER" id="PTHR48029">
    <property type="entry name" value="NUCLEOLAR PROTEIN 8"/>
    <property type="match status" value="1"/>
</dbReference>
<dbReference type="InterPro" id="IPR034138">
    <property type="entry name" value="NOP8_RRM"/>
</dbReference>
<keyword evidence="2 4" id="KW-0694">RNA-binding</keyword>
<gene>
    <name evidence="7" type="ORF">BD410DRAFT_825658</name>
</gene>
<dbReference type="InterPro" id="IPR012677">
    <property type="entry name" value="Nucleotide-bd_a/b_plait_sf"/>
</dbReference>
<dbReference type="Proteomes" id="UP000294933">
    <property type="component" value="Unassembled WGS sequence"/>
</dbReference>
<feature type="region of interest" description="Disordered" evidence="5">
    <location>
        <begin position="93"/>
        <end position="153"/>
    </location>
</feature>
<evidence type="ECO:0000256" key="5">
    <source>
        <dbReference type="SAM" id="MobiDB-lite"/>
    </source>
</evidence>
<organism evidence="7 8">
    <name type="scientific">Rickenella mellea</name>
    <dbReference type="NCBI Taxonomy" id="50990"/>
    <lineage>
        <taxon>Eukaryota</taxon>
        <taxon>Fungi</taxon>
        <taxon>Dikarya</taxon>
        <taxon>Basidiomycota</taxon>
        <taxon>Agaricomycotina</taxon>
        <taxon>Agaricomycetes</taxon>
        <taxon>Hymenochaetales</taxon>
        <taxon>Rickenellaceae</taxon>
        <taxon>Rickenella</taxon>
    </lineage>
</organism>
<dbReference type="AlphaFoldDB" id="A0A4Y7QFP5"/>
<evidence type="ECO:0000259" key="6">
    <source>
        <dbReference type="PROSITE" id="PS50102"/>
    </source>
</evidence>
<keyword evidence="8" id="KW-1185">Reference proteome</keyword>
<dbReference type="InterPro" id="IPR000504">
    <property type="entry name" value="RRM_dom"/>
</dbReference>
<accession>A0A4Y7QFP5</accession>
<comment type="subcellular location">
    <subcellularLocation>
        <location evidence="1">Nucleus</location>
        <location evidence="1">Nucleolus</location>
    </subcellularLocation>
</comment>
<feature type="non-terminal residue" evidence="7">
    <location>
        <position position="1"/>
    </location>
</feature>
<keyword evidence="3" id="KW-0539">Nucleus</keyword>
<dbReference type="EMBL" id="ML170161">
    <property type="protein sequence ID" value="TDL26493.1"/>
    <property type="molecule type" value="Genomic_DNA"/>
</dbReference>
<feature type="region of interest" description="Disordered" evidence="5">
    <location>
        <begin position="244"/>
        <end position="320"/>
    </location>
</feature>
<dbReference type="GO" id="GO:0005730">
    <property type="term" value="C:nucleolus"/>
    <property type="evidence" value="ECO:0007669"/>
    <property type="project" value="UniProtKB-SubCell"/>
</dbReference>
<feature type="compositionally biased region" description="Pro residues" evidence="5">
    <location>
        <begin position="294"/>
        <end position="309"/>
    </location>
</feature>
<evidence type="ECO:0000256" key="2">
    <source>
        <dbReference type="ARBA" id="ARBA00022884"/>
    </source>
</evidence>
<dbReference type="VEuPathDB" id="FungiDB:BD410DRAFT_825658"/>
<evidence type="ECO:0000313" key="8">
    <source>
        <dbReference type="Proteomes" id="UP000294933"/>
    </source>
</evidence>
<dbReference type="PROSITE" id="PS50102">
    <property type="entry name" value="RRM"/>
    <property type="match status" value="1"/>
</dbReference>
<proteinExistence type="predicted"/>
<dbReference type="PANTHER" id="PTHR48029:SF1">
    <property type="entry name" value="NUCLEOLAR PROTEIN 8"/>
    <property type="match status" value="1"/>
</dbReference>
<evidence type="ECO:0000256" key="3">
    <source>
        <dbReference type="ARBA" id="ARBA00023242"/>
    </source>
</evidence>
<dbReference type="Gene3D" id="3.30.70.330">
    <property type="match status" value="1"/>
</dbReference>
<dbReference type="CDD" id="cd12226">
    <property type="entry name" value="RRM_NOL8"/>
    <property type="match status" value="1"/>
</dbReference>
<dbReference type="STRING" id="50990.A0A4Y7QFP5"/>